<evidence type="ECO:0000313" key="1">
    <source>
        <dbReference type="EMBL" id="CAD6501996.1"/>
    </source>
</evidence>
<comment type="caution">
    <text evidence="1">The sequence shown here is derived from an EMBL/GenBank/DDBJ whole genome shotgun (WGS) entry which is preliminary data.</text>
</comment>
<sequence>MSLSMGSSRQWSS</sequence>
<protein>
    <submittedName>
        <fullName evidence="1">BgTH12-02239</fullName>
    </submittedName>
</protein>
<evidence type="ECO:0000313" key="2">
    <source>
        <dbReference type="Proteomes" id="UP000683417"/>
    </source>
</evidence>
<gene>
    <name evidence="1" type="ORF">BGTH12_LOCUS3354</name>
</gene>
<name>A0A9W4GEP8_BLUGR</name>
<dbReference type="Proteomes" id="UP000683417">
    <property type="component" value="Unassembled WGS sequence"/>
</dbReference>
<proteinExistence type="predicted"/>
<dbReference type="EMBL" id="CAJHIT010000005">
    <property type="protein sequence ID" value="CAD6501996.1"/>
    <property type="molecule type" value="Genomic_DNA"/>
</dbReference>
<reference evidence="1" key="1">
    <citation type="submission" date="2020-10" db="EMBL/GenBank/DDBJ databases">
        <authorList>
            <person name="Muller C M."/>
        </authorList>
    </citation>
    <scope>NUCLEOTIDE SEQUENCE</scope>
    <source>
        <strain evidence="1">THUN-12</strain>
    </source>
</reference>
<accession>A0A9W4GEP8</accession>
<organism evidence="1 2">
    <name type="scientific">Blumeria graminis f. sp. triticale</name>
    <dbReference type="NCBI Taxonomy" id="1689686"/>
    <lineage>
        <taxon>Eukaryota</taxon>
        <taxon>Fungi</taxon>
        <taxon>Dikarya</taxon>
        <taxon>Ascomycota</taxon>
        <taxon>Pezizomycotina</taxon>
        <taxon>Leotiomycetes</taxon>
        <taxon>Erysiphales</taxon>
        <taxon>Erysiphaceae</taxon>
        <taxon>Blumeria</taxon>
    </lineage>
</organism>